<dbReference type="NCBIfam" id="TIGR02206">
    <property type="entry name" value="intg_mem_TP0381"/>
    <property type="match status" value="1"/>
</dbReference>
<evidence type="ECO:0000313" key="2">
    <source>
        <dbReference type="EMBL" id="GAA0351491.1"/>
    </source>
</evidence>
<evidence type="ECO:0000256" key="1">
    <source>
        <dbReference type="SAM" id="Phobius"/>
    </source>
</evidence>
<protein>
    <recommendedName>
        <fullName evidence="4">TIGR02206 family membrane protein</fullName>
    </recommendedName>
</protein>
<evidence type="ECO:0000313" key="3">
    <source>
        <dbReference type="Proteomes" id="UP001501166"/>
    </source>
</evidence>
<accession>A0ABP3GTT0</accession>
<feature type="transmembrane region" description="Helical" evidence="1">
    <location>
        <begin position="96"/>
        <end position="115"/>
    </location>
</feature>
<dbReference type="Pfam" id="PF14808">
    <property type="entry name" value="TMEM164"/>
    <property type="match status" value="1"/>
</dbReference>
<keyword evidence="1" id="KW-0812">Transmembrane</keyword>
<dbReference type="Proteomes" id="UP001501166">
    <property type="component" value="Unassembled WGS sequence"/>
</dbReference>
<dbReference type="InterPro" id="IPR011737">
    <property type="entry name" value="CHP02206_TP0381"/>
</dbReference>
<sequence length="235" mass="27392">MTAYGEYITLFNLDHLLYIGGLIGLGTALFLNKQTIKEKKETISTLIILFSIGQQILLYSSYFYLFDFDLAESLPLHISRINSLLGMWYLLTKNKAVFKVLCFFGLYAWTSFLYPSRVYGVFHPIGISFFVNHVITLLLPYYGMIVYGERVEKGDKKTAFFWFLIYLVTAISVNHLVDGNYFYLKHKPIFAFLPDAIYIPLLVLFTYLFFTLGYYLYTKIQYALDKESIQLKNSK</sequence>
<keyword evidence="3" id="KW-1185">Reference proteome</keyword>
<organism evidence="2 3">
    <name type="scientific">Alkalibacterium iburiense</name>
    <dbReference type="NCBI Taxonomy" id="290589"/>
    <lineage>
        <taxon>Bacteria</taxon>
        <taxon>Bacillati</taxon>
        <taxon>Bacillota</taxon>
        <taxon>Bacilli</taxon>
        <taxon>Lactobacillales</taxon>
        <taxon>Carnobacteriaceae</taxon>
        <taxon>Alkalibacterium</taxon>
    </lineage>
</organism>
<feature type="transmembrane region" description="Helical" evidence="1">
    <location>
        <begin position="197"/>
        <end position="217"/>
    </location>
</feature>
<feature type="transmembrane region" description="Helical" evidence="1">
    <location>
        <begin position="43"/>
        <end position="62"/>
    </location>
</feature>
<feature type="transmembrane region" description="Helical" evidence="1">
    <location>
        <begin position="74"/>
        <end position="91"/>
    </location>
</feature>
<gene>
    <name evidence="2" type="ORF">GCM10008932_00800</name>
</gene>
<keyword evidence="1" id="KW-1133">Transmembrane helix</keyword>
<reference evidence="3" key="1">
    <citation type="journal article" date="2019" name="Int. J. Syst. Evol. Microbiol.">
        <title>The Global Catalogue of Microorganisms (GCM) 10K type strain sequencing project: providing services to taxonomists for standard genome sequencing and annotation.</title>
        <authorList>
            <consortium name="The Broad Institute Genomics Platform"/>
            <consortium name="The Broad Institute Genome Sequencing Center for Infectious Disease"/>
            <person name="Wu L."/>
            <person name="Ma J."/>
        </authorList>
    </citation>
    <scope>NUCLEOTIDE SEQUENCE [LARGE SCALE GENOMIC DNA]</scope>
    <source>
        <strain evidence="3">JCM 12662</strain>
    </source>
</reference>
<dbReference type="RefSeq" id="WP_343752850.1">
    <property type="nucleotide sequence ID" value="NZ_BAAACW010000007.1"/>
</dbReference>
<proteinExistence type="predicted"/>
<keyword evidence="1" id="KW-0472">Membrane</keyword>
<feature type="transmembrane region" description="Helical" evidence="1">
    <location>
        <begin position="159"/>
        <end position="177"/>
    </location>
</feature>
<dbReference type="EMBL" id="BAAACW010000007">
    <property type="protein sequence ID" value="GAA0351491.1"/>
    <property type="molecule type" value="Genomic_DNA"/>
</dbReference>
<evidence type="ECO:0008006" key="4">
    <source>
        <dbReference type="Google" id="ProtNLM"/>
    </source>
</evidence>
<name>A0ABP3GTT0_9LACT</name>
<feature type="transmembrane region" description="Helical" evidence="1">
    <location>
        <begin position="15"/>
        <end position="31"/>
    </location>
</feature>
<comment type="caution">
    <text evidence="2">The sequence shown here is derived from an EMBL/GenBank/DDBJ whole genome shotgun (WGS) entry which is preliminary data.</text>
</comment>
<feature type="transmembrane region" description="Helical" evidence="1">
    <location>
        <begin position="121"/>
        <end position="147"/>
    </location>
</feature>